<protein>
    <recommendedName>
        <fullName evidence="4">Monoacylglycerol lipase</fullName>
        <ecNumber evidence="3">3.1.1.23</ecNumber>
    </recommendedName>
</protein>
<evidence type="ECO:0000313" key="6">
    <source>
        <dbReference type="EMBL" id="KPQ13139.1"/>
    </source>
</evidence>
<dbReference type="GO" id="GO:0047372">
    <property type="term" value="F:monoacylglycerol lipase activity"/>
    <property type="evidence" value="ECO:0007669"/>
    <property type="project" value="UniProtKB-EC"/>
</dbReference>
<dbReference type="Pfam" id="PF12146">
    <property type="entry name" value="Hydrolase_4"/>
    <property type="match status" value="1"/>
</dbReference>
<dbReference type="AlphaFoldDB" id="A0A0P8ACS8"/>
<dbReference type="OrthoDB" id="9780932at2"/>
<comment type="caution">
    <text evidence="6">The sequence shown here is derived from an EMBL/GenBank/DDBJ whole genome shotgun (WGS) entry which is preliminary data.</text>
</comment>
<dbReference type="InterPro" id="IPR051044">
    <property type="entry name" value="MAG_DAG_Lipase"/>
</dbReference>
<accession>A0A0P8ACS8</accession>
<dbReference type="PANTHER" id="PTHR11614">
    <property type="entry name" value="PHOSPHOLIPASE-RELATED"/>
    <property type="match status" value="1"/>
</dbReference>
<evidence type="ECO:0000256" key="4">
    <source>
        <dbReference type="ARBA" id="ARBA00071261"/>
    </source>
</evidence>
<dbReference type="PRINTS" id="PR00111">
    <property type="entry name" value="ABHYDROLASE"/>
</dbReference>
<dbReference type="InterPro" id="IPR000073">
    <property type="entry name" value="AB_hydrolase_1"/>
</dbReference>
<organism evidence="6 7">
    <name type="scientific">Algoriphagus marincola HL-49</name>
    <dbReference type="NCBI Taxonomy" id="1305737"/>
    <lineage>
        <taxon>Bacteria</taxon>
        <taxon>Pseudomonadati</taxon>
        <taxon>Bacteroidota</taxon>
        <taxon>Cytophagia</taxon>
        <taxon>Cytophagales</taxon>
        <taxon>Cyclobacteriaceae</taxon>
        <taxon>Algoriphagus</taxon>
    </lineage>
</organism>
<dbReference type="Gene3D" id="3.40.50.1820">
    <property type="entry name" value="alpha/beta hydrolase"/>
    <property type="match status" value="1"/>
</dbReference>
<evidence type="ECO:0000259" key="5">
    <source>
        <dbReference type="Pfam" id="PF12146"/>
    </source>
</evidence>
<dbReference type="EC" id="3.1.1.23" evidence="3"/>
<dbReference type="FunFam" id="3.40.50.1820:FF:000117">
    <property type="entry name" value="Monoglyceride lipase, putative"/>
    <property type="match status" value="1"/>
</dbReference>
<dbReference type="SUPFAM" id="SSF53474">
    <property type="entry name" value="alpha/beta-Hydrolases"/>
    <property type="match status" value="1"/>
</dbReference>
<feature type="domain" description="Serine aminopeptidase S33" evidence="5">
    <location>
        <begin position="25"/>
        <end position="262"/>
    </location>
</feature>
<dbReference type="STRING" id="1305737.GCA_000526355_01385"/>
<evidence type="ECO:0000256" key="3">
    <source>
        <dbReference type="ARBA" id="ARBA00013254"/>
    </source>
</evidence>
<dbReference type="eggNOG" id="COG2267">
    <property type="taxonomic scope" value="Bacteria"/>
</dbReference>
<comment type="similarity">
    <text evidence="2">Belongs to the AB hydrolase superfamily.</text>
</comment>
<evidence type="ECO:0000313" key="7">
    <source>
        <dbReference type="Proteomes" id="UP000050421"/>
    </source>
</evidence>
<dbReference type="InterPro" id="IPR029058">
    <property type="entry name" value="AB_hydrolase_fold"/>
</dbReference>
<dbReference type="Proteomes" id="UP000050421">
    <property type="component" value="Unassembled WGS sequence"/>
</dbReference>
<evidence type="ECO:0000256" key="1">
    <source>
        <dbReference type="ARBA" id="ARBA00001613"/>
    </source>
</evidence>
<reference evidence="6 7" key="1">
    <citation type="submission" date="2015-09" db="EMBL/GenBank/DDBJ databases">
        <title>Identification and resolution of microdiversity through metagenomic sequencing of parallel consortia.</title>
        <authorList>
            <person name="Nelson W.C."/>
            <person name="Romine M.F."/>
            <person name="Lindemann S.R."/>
        </authorList>
    </citation>
    <scope>NUCLEOTIDE SEQUENCE [LARGE SCALE GENOMIC DNA]</scope>
    <source>
        <strain evidence="6">HL-49</strain>
    </source>
</reference>
<sequence>MNHLETSYQSPDGVKLYLQAWMPDQPKAALLLIHGLGEHSGRYESLVNGLGELDVAVFTFDGRGHGKSDLPNPSAYYDSYQTYLEDIHALYGKVKAYVPDVPTFIFGHSMGGGLAAAYALKFKPETSGIILSAPAIKEAAGTSPLLVAISGILNKIAPKLKALALDIEGVSRIPDEVEKYKNDPLVYQDKIPVRTGYELLQMMRFIQTKASEFDFPFLIMHGTADRLTNPEGSQLLFDRSPASDKTMRTFEGAYHELLNDLDREEVLKLILEWVRNRI</sequence>
<evidence type="ECO:0000256" key="2">
    <source>
        <dbReference type="ARBA" id="ARBA00008645"/>
    </source>
</evidence>
<dbReference type="PATRIC" id="fig|1305737.6.peg.3500"/>
<dbReference type="EMBL" id="LJXT01000102">
    <property type="protein sequence ID" value="KPQ13139.1"/>
    <property type="molecule type" value="Genomic_DNA"/>
</dbReference>
<proteinExistence type="inferred from homology"/>
<dbReference type="InterPro" id="IPR022742">
    <property type="entry name" value="Hydrolase_4"/>
</dbReference>
<name>A0A0P8ACS8_9BACT</name>
<gene>
    <name evidence="6" type="ORF">HLUCCX10_13950</name>
</gene>
<comment type="catalytic activity">
    <reaction evidence="1">
        <text>Hydrolyzes glycerol monoesters of long-chain fatty acids.</text>
        <dbReference type="EC" id="3.1.1.23"/>
    </reaction>
</comment>